<gene>
    <name evidence="3" type="ORF">LNQ82_08190</name>
</gene>
<name>A0AAE9HT29_9NEIS</name>
<dbReference type="PANTHER" id="PTHR30160:SF7">
    <property type="entry name" value="ADP-HEPTOSE--LPS HEPTOSYLTRANSFERASE 2"/>
    <property type="match status" value="1"/>
</dbReference>
<accession>A0AAE9HT29</accession>
<evidence type="ECO:0000313" key="3">
    <source>
        <dbReference type="EMBL" id="URD67159.1"/>
    </source>
</evidence>
<evidence type="ECO:0000313" key="4">
    <source>
        <dbReference type="Proteomes" id="UP001056819"/>
    </source>
</evidence>
<dbReference type="PANTHER" id="PTHR30160">
    <property type="entry name" value="TETRAACYLDISACCHARIDE 4'-KINASE-RELATED"/>
    <property type="match status" value="1"/>
</dbReference>
<organism evidence="3 4">
    <name type="scientific">Conchiformibius steedae DSM 2580</name>
    <dbReference type="NCBI Taxonomy" id="1121352"/>
    <lineage>
        <taxon>Bacteria</taxon>
        <taxon>Pseudomonadati</taxon>
        <taxon>Pseudomonadota</taxon>
        <taxon>Betaproteobacteria</taxon>
        <taxon>Neisseriales</taxon>
        <taxon>Neisseriaceae</taxon>
        <taxon>Conchiformibius</taxon>
    </lineage>
</organism>
<dbReference type="GO" id="GO:0009244">
    <property type="term" value="P:lipopolysaccharide core region biosynthetic process"/>
    <property type="evidence" value="ECO:0007669"/>
    <property type="project" value="TreeGrafter"/>
</dbReference>
<dbReference type="Pfam" id="PF01075">
    <property type="entry name" value="Glyco_transf_9"/>
    <property type="match status" value="1"/>
</dbReference>
<evidence type="ECO:0000256" key="2">
    <source>
        <dbReference type="ARBA" id="ARBA00022679"/>
    </source>
</evidence>
<dbReference type="EMBL" id="CP097501">
    <property type="protein sequence ID" value="URD67159.1"/>
    <property type="molecule type" value="Genomic_DNA"/>
</dbReference>
<dbReference type="SUPFAM" id="SSF53756">
    <property type="entry name" value="UDP-Glycosyltransferase/glycogen phosphorylase"/>
    <property type="match status" value="1"/>
</dbReference>
<proteinExistence type="predicted"/>
<dbReference type="Proteomes" id="UP001056819">
    <property type="component" value="Chromosome"/>
</dbReference>
<keyword evidence="1" id="KW-0328">Glycosyltransferase</keyword>
<evidence type="ECO:0000256" key="1">
    <source>
        <dbReference type="ARBA" id="ARBA00022676"/>
    </source>
</evidence>
<dbReference type="InterPro" id="IPR051199">
    <property type="entry name" value="LPS_LOS_Heptosyltrfase"/>
</dbReference>
<dbReference type="AlphaFoldDB" id="A0AAE9HT29"/>
<dbReference type="GO" id="GO:0008713">
    <property type="term" value="F:ADP-heptose-lipopolysaccharide heptosyltransferase activity"/>
    <property type="evidence" value="ECO:0007669"/>
    <property type="project" value="TreeGrafter"/>
</dbReference>
<reference evidence="3" key="1">
    <citation type="submission" date="2022-05" db="EMBL/GenBank/DDBJ databases">
        <title>Alysiella filiformis genome sequencing.</title>
        <authorList>
            <person name="Viehboeck T."/>
        </authorList>
    </citation>
    <scope>NUCLEOTIDE SEQUENCE</scope>
    <source>
        <strain evidence="3">DSM 2580</strain>
    </source>
</reference>
<dbReference type="InterPro" id="IPR002201">
    <property type="entry name" value="Glyco_trans_9"/>
</dbReference>
<sequence length="357" mass="40528">MYLSKKILTRLFANKTPRTDFDFSRLQSVLIRPVGDAVGDAVANCAYAAQIKHAYPHCRLGIFVTPRNRDVLALCPHFDELIDDTRASYFHQRKKWQVLLDFYESFYSINIALDALLAPEISIIFHKRDKKYYTVENVKNYDFHCPPPPNCHMADRLIHSVLARGRELPQAKFELALPENEIAAARQAWQPDTVRVLLAPQGSYHKRRIPTAELAELLNRIPAADAARTEFLLCRARFSETYLRYLRARCRADIRLTLAPPTNVREYTGLVAAADIAVCVDSGSVHLACAFSRPLLAFYANLPDNIALWQPRPNTGVPYQIIFADTGEISKSTRHFPLDTASQWLNAQIAEHIAQLP</sequence>
<dbReference type="Gene3D" id="3.40.50.2000">
    <property type="entry name" value="Glycogen Phosphorylase B"/>
    <property type="match status" value="2"/>
</dbReference>
<dbReference type="RefSeq" id="WP_027021078.1">
    <property type="nucleotide sequence ID" value="NZ_CP097501.1"/>
</dbReference>
<keyword evidence="2" id="KW-0808">Transferase</keyword>
<dbReference type="GO" id="GO:0005829">
    <property type="term" value="C:cytosol"/>
    <property type="evidence" value="ECO:0007669"/>
    <property type="project" value="TreeGrafter"/>
</dbReference>
<protein>
    <submittedName>
        <fullName evidence="3">Glycosyltransferase family 9 protein</fullName>
    </submittedName>
</protein>